<feature type="compositionally biased region" description="Polar residues" evidence="1">
    <location>
        <begin position="310"/>
        <end position="334"/>
    </location>
</feature>
<gene>
    <name evidence="2" type="ORF">CALMAC_LOCUS9119</name>
</gene>
<dbReference type="EMBL" id="CAACVG010007837">
    <property type="protein sequence ID" value="VEN47304.1"/>
    <property type="molecule type" value="Genomic_DNA"/>
</dbReference>
<name>A0A653CJ03_CALMS</name>
<organism evidence="2 3">
    <name type="scientific">Callosobruchus maculatus</name>
    <name type="common">Southern cowpea weevil</name>
    <name type="synonym">Pulse bruchid</name>
    <dbReference type="NCBI Taxonomy" id="64391"/>
    <lineage>
        <taxon>Eukaryota</taxon>
        <taxon>Metazoa</taxon>
        <taxon>Ecdysozoa</taxon>
        <taxon>Arthropoda</taxon>
        <taxon>Hexapoda</taxon>
        <taxon>Insecta</taxon>
        <taxon>Pterygota</taxon>
        <taxon>Neoptera</taxon>
        <taxon>Endopterygota</taxon>
        <taxon>Coleoptera</taxon>
        <taxon>Polyphaga</taxon>
        <taxon>Cucujiformia</taxon>
        <taxon>Chrysomeloidea</taxon>
        <taxon>Chrysomelidae</taxon>
        <taxon>Bruchinae</taxon>
        <taxon>Bruchini</taxon>
        <taxon>Callosobruchus</taxon>
    </lineage>
</organism>
<evidence type="ECO:0000313" key="2">
    <source>
        <dbReference type="EMBL" id="VEN47304.1"/>
    </source>
</evidence>
<dbReference type="AlphaFoldDB" id="A0A653CJ03"/>
<evidence type="ECO:0000256" key="1">
    <source>
        <dbReference type="SAM" id="MobiDB-lite"/>
    </source>
</evidence>
<dbReference type="Proteomes" id="UP000410492">
    <property type="component" value="Unassembled WGS sequence"/>
</dbReference>
<dbReference type="Pfam" id="PF07248">
    <property type="entry name" value="DUF1431"/>
    <property type="match status" value="1"/>
</dbReference>
<accession>A0A653CJ03</accession>
<dbReference type="InterPro" id="IPR006611">
    <property type="entry name" value="DUF1431_DROsp"/>
</dbReference>
<protein>
    <submittedName>
        <fullName evidence="2">Uncharacterized protein</fullName>
    </submittedName>
</protein>
<dbReference type="OrthoDB" id="6774317at2759"/>
<keyword evidence="3" id="KW-1185">Reference proteome</keyword>
<evidence type="ECO:0000313" key="3">
    <source>
        <dbReference type="Proteomes" id="UP000410492"/>
    </source>
</evidence>
<proteinExistence type="predicted"/>
<sequence length="460" mass="52527">MIDVPLKRLPPMCPPEKEEVCNPERICPVEVCLRADESLCVKPKKLPILEPKDCPCVEPEPMKDVRLKRLDLRMPEQPRVCPCVENCPCPRADDNLKPKVKKLRKIVPGECPCIEPEYRDVNFKRLQCIEEPEPCDLTDPCIPYPRADYGCWEYYQPPDPCEAKKKKPKKPQPRKIINFKPQKRCYSVEPRKDTFGVSVEKLKSNTTTRLEKMTKNQSTPQRNLPVKSLPKSKVTTNHHKSDTIALLDKLKHYQIQSSDNRFRFDQPRKSKLDVKKIMSSVSALEKENATATAAGAPVRNLSTILAPRLSSRTPPKTRDSNVSQRTITTTLPTSKKNENGCPKNTCKKPKVCKRGACPVTPAFNCPTGERRPGCRKHKAIDCCEKAPSPYPSFSELMEGQIEPFSEFSEWTCKRKEYGFYPKTTKEFEPLDTKKNKKCYSTMSFNVKELLDEAPNDLRSG</sequence>
<feature type="region of interest" description="Disordered" evidence="1">
    <location>
        <begin position="307"/>
        <end position="341"/>
    </location>
</feature>
<feature type="non-terminal residue" evidence="2">
    <location>
        <position position="460"/>
    </location>
</feature>
<reference evidence="2 3" key="1">
    <citation type="submission" date="2019-01" db="EMBL/GenBank/DDBJ databases">
        <authorList>
            <person name="Sayadi A."/>
        </authorList>
    </citation>
    <scope>NUCLEOTIDE SEQUENCE [LARGE SCALE GENOMIC DNA]</scope>
</reference>
<feature type="region of interest" description="Disordered" evidence="1">
    <location>
        <begin position="211"/>
        <end position="238"/>
    </location>
</feature>